<sequence length="91" mass="10459">MNLTDEELQRERGEHQLVADAMASVRLFHTLFGNGEQTREWVRELVRVMYRTGCRDRHGEREALLATTADAIARTYLGRSARELEWPEAGG</sequence>
<dbReference type="Proteomes" id="UP000321523">
    <property type="component" value="Unassembled WGS sequence"/>
</dbReference>
<name>A0A512E1C3_9PROT</name>
<proteinExistence type="predicted"/>
<reference evidence="1 2" key="1">
    <citation type="submission" date="2019-07" db="EMBL/GenBank/DDBJ databases">
        <title>Whole genome shotgun sequence of Skermanella aerolata NBRC 106429.</title>
        <authorList>
            <person name="Hosoyama A."/>
            <person name="Uohara A."/>
            <person name="Ohji S."/>
            <person name="Ichikawa N."/>
        </authorList>
    </citation>
    <scope>NUCLEOTIDE SEQUENCE [LARGE SCALE GENOMIC DNA]</scope>
    <source>
        <strain evidence="1 2">NBRC 106429</strain>
    </source>
</reference>
<accession>A0A512E1C3</accession>
<organism evidence="1 2">
    <name type="scientific">Skermanella aerolata</name>
    <dbReference type="NCBI Taxonomy" id="393310"/>
    <lineage>
        <taxon>Bacteria</taxon>
        <taxon>Pseudomonadati</taxon>
        <taxon>Pseudomonadota</taxon>
        <taxon>Alphaproteobacteria</taxon>
        <taxon>Rhodospirillales</taxon>
        <taxon>Azospirillaceae</taxon>
        <taxon>Skermanella</taxon>
    </lineage>
</organism>
<evidence type="ECO:0000313" key="2">
    <source>
        <dbReference type="Proteomes" id="UP000321523"/>
    </source>
</evidence>
<dbReference type="EMBL" id="BJYZ01000043">
    <property type="protein sequence ID" value="GEO42515.1"/>
    <property type="molecule type" value="Genomic_DNA"/>
</dbReference>
<protein>
    <submittedName>
        <fullName evidence="1">Uncharacterized protein</fullName>
    </submittedName>
</protein>
<comment type="caution">
    <text evidence="1">The sequence shown here is derived from an EMBL/GenBank/DDBJ whole genome shotgun (WGS) entry which is preliminary data.</text>
</comment>
<gene>
    <name evidence="1" type="ORF">SAE02_66630</name>
</gene>
<keyword evidence="2" id="KW-1185">Reference proteome</keyword>
<evidence type="ECO:0000313" key="1">
    <source>
        <dbReference type="EMBL" id="GEO42515.1"/>
    </source>
</evidence>
<dbReference type="RefSeq" id="WP_044436258.1">
    <property type="nucleotide sequence ID" value="NZ_BJYZ01000043.1"/>
</dbReference>
<dbReference type="AlphaFoldDB" id="A0A512E1C3"/>